<dbReference type="EMBL" id="FMYP01000103">
    <property type="protein sequence ID" value="SDD20641.1"/>
    <property type="molecule type" value="Genomic_DNA"/>
</dbReference>
<dbReference type="Proteomes" id="UP000199452">
    <property type="component" value="Unassembled WGS sequence"/>
</dbReference>
<evidence type="ECO:0000313" key="2">
    <source>
        <dbReference type="Proteomes" id="UP000199452"/>
    </source>
</evidence>
<evidence type="ECO:0000313" key="1">
    <source>
        <dbReference type="EMBL" id="SDD20641.1"/>
    </source>
</evidence>
<protein>
    <submittedName>
        <fullName evidence="1">Uncharacterized protein</fullName>
    </submittedName>
</protein>
<gene>
    <name evidence="1" type="ORF">SAMN05216323_11032</name>
</gene>
<reference evidence="1 2" key="1">
    <citation type="submission" date="2016-09" db="EMBL/GenBank/DDBJ databases">
        <authorList>
            <person name="Capua I."/>
            <person name="De Benedictis P."/>
            <person name="Joannis T."/>
            <person name="Lombin L.H."/>
            <person name="Cattoli G."/>
        </authorList>
    </citation>
    <scope>NUCLEOTIDE SEQUENCE [LARGE SCALE GENOMIC DNA]</scope>
    <source>
        <strain evidence="1 2">A7P-90m</strain>
    </source>
</reference>
<keyword evidence="2" id="KW-1185">Reference proteome</keyword>
<organism evidence="1 2">
    <name type="scientific">Williamwhitmania taraxaci</name>
    <dbReference type="NCBI Taxonomy" id="1640674"/>
    <lineage>
        <taxon>Bacteria</taxon>
        <taxon>Pseudomonadati</taxon>
        <taxon>Bacteroidota</taxon>
        <taxon>Bacteroidia</taxon>
        <taxon>Bacteroidales</taxon>
        <taxon>Williamwhitmaniaceae</taxon>
        <taxon>Williamwhitmania</taxon>
    </lineage>
</organism>
<accession>A0A1G6SVA1</accession>
<dbReference type="AlphaFoldDB" id="A0A1G6SVA1"/>
<proteinExistence type="predicted"/>
<name>A0A1G6SVA1_9BACT</name>
<sequence length="30" mass="3432">MLMQDKSYIVVIIIISLLSDKKIPVETLVE</sequence>